<dbReference type="EMBL" id="AXSB02000035">
    <property type="protein sequence ID" value="ETH29901.1"/>
    <property type="molecule type" value="Genomic_DNA"/>
</dbReference>
<dbReference type="Proteomes" id="UP000018679">
    <property type="component" value="Unassembled WGS sequence"/>
</dbReference>
<dbReference type="Pfam" id="PF01272">
    <property type="entry name" value="GreA_GreB"/>
    <property type="match status" value="1"/>
</dbReference>
<comment type="similarity">
    <text evidence="1 8 9">Belongs to the GreA/GreB family.</text>
</comment>
<dbReference type="Pfam" id="PF03449">
    <property type="entry name" value="GreA_GreB_N"/>
    <property type="match status" value="1"/>
</dbReference>
<dbReference type="Gene3D" id="1.10.287.180">
    <property type="entry name" value="Transcription elongation factor, GreA/GreB, N-terminal domain"/>
    <property type="match status" value="1"/>
</dbReference>
<keyword evidence="12" id="KW-0648">Protein biosynthesis</keyword>
<dbReference type="InterPro" id="IPR001437">
    <property type="entry name" value="Tscrpt_elong_fac_GreA/B_C"/>
</dbReference>
<dbReference type="SUPFAM" id="SSF54534">
    <property type="entry name" value="FKBP-like"/>
    <property type="match status" value="1"/>
</dbReference>
<dbReference type="InterPro" id="IPR036953">
    <property type="entry name" value="GreA/GreB_C_sf"/>
</dbReference>
<dbReference type="FunFam" id="3.10.50.30:FF:000001">
    <property type="entry name" value="Transcription elongation factor GreA"/>
    <property type="match status" value="1"/>
</dbReference>
<dbReference type="PANTHER" id="PTHR30437:SF4">
    <property type="entry name" value="TRANSCRIPTION ELONGATION FACTOR GREA"/>
    <property type="match status" value="1"/>
</dbReference>
<dbReference type="AlphaFoldDB" id="A0AAI9J067"/>
<dbReference type="InterPro" id="IPR018151">
    <property type="entry name" value="TF_GreA/GreB_CS"/>
</dbReference>
<feature type="domain" description="Transcription elongation factor GreA/GreB N-terminal" evidence="11">
    <location>
        <begin position="132"/>
        <end position="201"/>
    </location>
</feature>
<sequence>MRGNAGPALRSAANTQVLWLFRSQHAPKPTPGLQACNSGGLCRQCHLIAPVPTRAGVLFWSTLGRRMRQADQRGDSKGEPRSGSTLSRLLFACLPQRPACFMARPYTKPRPSPKRSVGGVFYFCLGNDMSAIPLTVRGAERLQQELHRLKTVERPAVISAIAEARAQGDLSENAEYDAARERQGFIEGRISELEGTLSNAHLIDPTALDAEGRAVFGATVEIEDLDSGDRLTYQIVGDVEADIKSNLISVSSPVARALIGKSEGDVVEVKVPAGVREYEVIGVRYL</sequence>
<dbReference type="NCBIfam" id="NF001263">
    <property type="entry name" value="PRK00226.1-4"/>
    <property type="match status" value="1"/>
</dbReference>
<dbReference type="GO" id="GO:0003746">
    <property type="term" value="F:translation elongation factor activity"/>
    <property type="evidence" value="ECO:0007669"/>
    <property type="project" value="UniProtKB-KW"/>
</dbReference>
<name>A0AAI9J067_BORPT</name>
<evidence type="ECO:0000313" key="12">
    <source>
        <dbReference type="EMBL" id="ETH29901.1"/>
    </source>
</evidence>
<evidence type="ECO:0000256" key="8">
    <source>
        <dbReference type="HAMAP-Rule" id="MF_00105"/>
    </source>
</evidence>
<protein>
    <recommendedName>
        <fullName evidence="2 8">Transcription elongation factor GreA</fullName>
    </recommendedName>
    <alternativeName>
        <fullName evidence="7 8">Transcript cleavage factor GreA</fullName>
    </alternativeName>
</protein>
<evidence type="ECO:0000256" key="6">
    <source>
        <dbReference type="ARBA" id="ARBA00024916"/>
    </source>
</evidence>
<evidence type="ECO:0000256" key="4">
    <source>
        <dbReference type="ARBA" id="ARBA00023125"/>
    </source>
</evidence>
<dbReference type="HAMAP" id="MF_00105">
    <property type="entry name" value="GreA_GreB"/>
    <property type="match status" value="1"/>
</dbReference>
<dbReference type="GO" id="GO:0032784">
    <property type="term" value="P:regulation of DNA-templated transcription elongation"/>
    <property type="evidence" value="ECO:0007669"/>
    <property type="project" value="UniProtKB-UniRule"/>
</dbReference>
<dbReference type="NCBIfam" id="TIGR01462">
    <property type="entry name" value="greA"/>
    <property type="match status" value="1"/>
</dbReference>
<dbReference type="SUPFAM" id="SSF46557">
    <property type="entry name" value="GreA transcript cleavage protein, N-terminal domain"/>
    <property type="match status" value="1"/>
</dbReference>
<dbReference type="InterPro" id="IPR006359">
    <property type="entry name" value="Tscrpt_elong_fac_GreA"/>
</dbReference>
<evidence type="ECO:0000313" key="13">
    <source>
        <dbReference type="Proteomes" id="UP000018679"/>
    </source>
</evidence>
<comment type="caution">
    <text evidence="12">The sequence shown here is derived from an EMBL/GenBank/DDBJ whole genome shotgun (WGS) entry which is preliminary data.</text>
</comment>
<dbReference type="GO" id="GO:0006354">
    <property type="term" value="P:DNA-templated transcription elongation"/>
    <property type="evidence" value="ECO:0007669"/>
    <property type="project" value="TreeGrafter"/>
</dbReference>
<evidence type="ECO:0000256" key="5">
    <source>
        <dbReference type="ARBA" id="ARBA00023163"/>
    </source>
</evidence>
<dbReference type="InterPro" id="IPR023459">
    <property type="entry name" value="Tscrpt_elong_fac_GreA/B_fam"/>
</dbReference>
<dbReference type="NCBIfam" id="NF001261">
    <property type="entry name" value="PRK00226.1-2"/>
    <property type="match status" value="1"/>
</dbReference>
<comment type="function">
    <text evidence="6 8 9">Necessary for efficient RNA polymerase transcription elongation past template-encoded arresting sites. The arresting sites in DNA have the property of trapping a certain fraction of elongating RNA polymerases that pass through, resulting in locked ternary complexes. Cleavage of the nascent transcript by cleavage factors such as GreA or GreB allows the resumption of elongation from the new 3'terminus. GreA releases sequences of 2 to 3 nucleotides.</text>
</comment>
<organism evidence="12 13">
    <name type="scientific">Bordetella pertussis CHLA-26</name>
    <dbReference type="NCBI Taxonomy" id="1331284"/>
    <lineage>
        <taxon>Bacteria</taxon>
        <taxon>Pseudomonadati</taxon>
        <taxon>Pseudomonadota</taxon>
        <taxon>Betaproteobacteria</taxon>
        <taxon>Burkholderiales</taxon>
        <taxon>Alcaligenaceae</taxon>
        <taxon>Bordetella</taxon>
    </lineage>
</organism>
<keyword evidence="12" id="KW-0251">Elongation factor</keyword>
<dbReference type="NCBIfam" id="NF001264">
    <property type="entry name" value="PRK00226.1-5"/>
    <property type="match status" value="1"/>
</dbReference>
<feature type="domain" description="Transcription elongation factor GreA/GreB C-terminal" evidence="10">
    <location>
        <begin position="211"/>
        <end position="285"/>
    </location>
</feature>
<evidence type="ECO:0000256" key="7">
    <source>
        <dbReference type="ARBA" id="ARBA00030776"/>
    </source>
</evidence>
<dbReference type="PROSITE" id="PS00829">
    <property type="entry name" value="GREAB_1"/>
    <property type="match status" value="1"/>
</dbReference>
<evidence type="ECO:0000256" key="2">
    <source>
        <dbReference type="ARBA" id="ARBA00013729"/>
    </source>
</evidence>
<evidence type="ECO:0000259" key="11">
    <source>
        <dbReference type="Pfam" id="PF03449"/>
    </source>
</evidence>
<dbReference type="PANTHER" id="PTHR30437">
    <property type="entry name" value="TRANSCRIPTION ELONGATION FACTOR GREA"/>
    <property type="match status" value="1"/>
</dbReference>
<gene>
    <name evidence="8 12" type="primary">greA</name>
    <name evidence="12" type="ORF">L566_2073</name>
</gene>
<reference evidence="12 13" key="1">
    <citation type="journal article" date="2013" name="Genome Announc.">
        <title>Genome Sequences of 28 Bordetella pertussis U.S. Outbreak Strains Dating from 2010 to 2012.</title>
        <authorList>
            <person name="Harvill E.T."/>
            <person name="Goodfield L.L."/>
            <person name="Ivanov Y."/>
            <person name="Meyer J.A."/>
            <person name="Newth C."/>
            <person name="Cassiday P."/>
            <person name="Tondella M.L."/>
            <person name="Liao P."/>
            <person name="Zimmerman J."/>
            <person name="Meert K."/>
            <person name="Wessel D."/>
            <person name="Berger J."/>
            <person name="Dean J.M."/>
            <person name="Holubkov R."/>
            <person name="Burr J."/>
            <person name="Liu T."/>
            <person name="Brinkac L."/>
            <person name="Kim M."/>
            <person name="Losada L."/>
        </authorList>
    </citation>
    <scope>NUCLEOTIDE SEQUENCE [LARGE SCALE GENOMIC DNA]</scope>
    <source>
        <strain evidence="12 13">CHLA-26</strain>
    </source>
</reference>
<keyword evidence="5 8" id="KW-0804">Transcription</keyword>
<dbReference type="GO" id="GO:0003677">
    <property type="term" value="F:DNA binding"/>
    <property type="evidence" value="ECO:0007669"/>
    <property type="project" value="UniProtKB-UniRule"/>
</dbReference>
<keyword evidence="3 8" id="KW-0805">Transcription regulation</keyword>
<evidence type="ECO:0000259" key="10">
    <source>
        <dbReference type="Pfam" id="PF01272"/>
    </source>
</evidence>
<dbReference type="InterPro" id="IPR036805">
    <property type="entry name" value="Tscrpt_elong_fac_GreA/B_N_sf"/>
</dbReference>
<accession>A0AAI9J067</accession>
<keyword evidence="4 8" id="KW-0238">DNA-binding</keyword>
<dbReference type="GO" id="GO:0070063">
    <property type="term" value="F:RNA polymerase binding"/>
    <property type="evidence" value="ECO:0007669"/>
    <property type="project" value="InterPro"/>
</dbReference>
<dbReference type="InterPro" id="IPR022691">
    <property type="entry name" value="Tscrpt_elong_fac_GreA/B_N"/>
</dbReference>
<proteinExistence type="inferred from homology"/>
<dbReference type="FunFam" id="1.10.287.180:FF:000001">
    <property type="entry name" value="Transcription elongation factor GreA"/>
    <property type="match status" value="1"/>
</dbReference>
<evidence type="ECO:0000256" key="9">
    <source>
        <dbReference type="RuleBase" id="RU000556"/>
    </source>
</evidence>
<evidence type="ECO:0000256" key="3">
    <source>
        <dbReference type="ARBA" id="ARBA00023015"/>
    </source>
</evidence>
<evidence type="ECO:0000256" key="1">
    <source>
        <dbReference type="ARBA" id="ARBA00008213"/>
    </source>
</evidence>
<dbReference type="Gene3D" id="3.10.50.30">
    <property type="entry name" value="Transcription elongation factor, GreA/GreB, C-terminal domain"/>
    <property type="match status" value="1"/>
</dbReference>
<dbReference type="InterPro" id="IPR028624">
    <property type="entry name" value="Tscrpt_elong_fac_GreA/B"/>
</dbReference>
<dbReference type="PROSITE" id="PS00830">
    <property type="entry name" value="GREAB_2"/>
    <property type="match status" value="1"/>
</dbReference>